<comment type="subcellular location">
    <subcellularLocation>
        <location evidence="8">Cell inner membrane</location>
        <topology evidence="8">Peripheral membrane protein</topology>
    </subcellularLocation>
</comment>
<dbReference type="EMBL" id="FQTU01000005">
    <property type="protein sequence ID" value="SHE69550.1"/>
    <property type="molecule type" value="Genomic_DNA"/>
</dbReference>
<dbReference type="Gene3D" id="3.40.50.300">
    <property type="entry name" value="P-loop containing nucleotide triphosphate hydrolases"/>
    <property type="match status" value="1"/>
</dbReference>
<dbReference type="PROSITE" id="PS00211">
    <property type="entry name" value="ABC_TRANSPORTER_1"/>
    <property type="match status" value="1"/>
</dbReference>
<comment type="similarity">
    <text evidence="1 8">Belongs to the ABC transporter superfamily.</text>
</comment>
<keyword evidence="3 8" id="KW-0547">Nucleotide-binding</keyword>
<evidence type="ECO:0000256" key="5">
    <source>
        <dbReference type="ARBA" id="ARBA00022970"/>
    </source>
</evidence>
<organism evidence="11 12">
    <name type="scientific">Alkalibacter saccharofermentans DSM 14828</name>
    <dbReference type="NCBI Taxonomy" id="1120975"/>
    <lineage>
        <taxon>Bacteria</taxon>
        <taxon>Bacillati</taxon>
        <taxon>Bacillota</taxon>
        <taxon>Clostridia</taxon>
        <taxon>Eubacteriales</taxon>
        <taxon>Eubacteriaceae</taxon>
        <taxon>Alkalibacter</taxon>
    </lineage>
</organism>
<evidence type="ECO:0000256" key="7">
    <source>
        <dbReference type="PROSITE-ProRule" id="PRU00703"/>
    </source>
</evidence>
<dbReference type="CDD" id="cd03294">
    <property type="entry name" value="ABC_Pro_Gly_Betaine"/>
    <property type="match status" value="1"/>
</dbReference>
<evidence type="ECO:0000256" key="2">
    <source>
        <dbReference type="ARBA" id="ARBA00022448"/>
    </source>
</evidence>
<dbReference type="GO" id="GO:0006970">
    <property type="term" value="P:response to osmotic stress"/>
    <property type="evidence" value="ECO:0007669"/>
    <property type="project" value="UniProtKB-ARBA"/>
</dbReference>
<dbReference type="InterPro" id="IPR051921">
    <property type="entry name" value="ABC_osmolyte_uptake_ATP-bind"/>
</dbReference>
<dbReference type="STRING" id="1120975.SAMN02746064_01028"/>
<dbReference type="EC" id="7.6.2.9" evidence="8"/>
<evidence type="ECO:0000256" key="4">
    <source>
        <dbReference type="ARBA" id="ARBA00022840"/>
    </source>
</evidence>
<evidence type="ECO:0000313" key="11">
    <source>
        <dbReference type="EMBL" id="SHE69550.1"/>
    </source>
</evidence>
<proteinExistence type="inferred from homology"/>
<name>A0A1M4VL04_9FIRM</name>
<protein>
    <recommendedName>
        <fullName evidence="8">Quaternary amine transport ATP-binding protein</fullName>
        <ecNumber evidence="8">7.6.2.9</ecNumber>
    </recommendedName>
</protein>
<dbReference type="InterPro" id="IPR017871">
    <property type="entry name" value="ABC_transporter-like_CS"/>
</dbReference>
<dbReference type="GO" id="GO:0006865">
    <property type="term" value="P:amino acid transport"/>
    <property type="evidence" value="ECO:0007669"/>
    <property type="project" value="UniProtKB-UniRule"/>
</dbReference>
<evidence type="ECO:0000259" key="9">
    <source>
        <dbReference type="PROSITE" id="PS50893"/>
    </source>
</evidence>
<dbReference type="Pfam" id="PF00005">
    <property type="entry name" value="ABC_tran"/>
    <property type="match status" value="1"/>
</dbReference>
<dbReference type="GO" id="GO:0031460">
    <property type="term" value="P:glycine betaine transport"/>
    <property type="evidence" value="ECO:0007669"/>
    <property type="project" value="InterPro"/>
</dbReference>
<dbReference type="RefSeq" id="WP_073270013.1">
    <property type="nucleotide sequence ID" value="NZ_FQTU01000005.1"/>
</dbReference>
<dbReference type="PROSITE" id="PS51371">
    <property type="entry name" value="CBS"/>
    <property type="match status" value="1"/>
</dbReference>
<evidence type="ECO:0000256" key="6">
    <source>
        <dbReference type="ARBA" id="ARBA00023122"/>
    </source>
</evidence>
<dbReference type="InterPro" id="IPR027417">
    <property type="entry name" value="P-loop_NTPase"/>
</dbReference>
<dbReference type="InterPro" id="IPR000644">
    <property type="entry name" value="CBS_dom"/>
</dbReference>
<keyword evidence="4 8" id="KW-0067">ATP-binding</keyword>
<evidence type="ECO:0000256" key="1">
    <source>
        <dbReference type="ARBA" id="ARBA00005417"/>
    </source>
</evidence>
<dbReference type="PROSITE" id="PS50893">
    <property type="entry name" value="ABC_TRANSPORTER_2"/>
    <property type="match status" value="1"/>
</dbReference>
<dbReference type="GO" id="GO:0016887">
    <property type="term" value="F:ATP hydrolysis activity"/>
    <property type="evidence" value="ECO:0007669"/>
    <property type="project" value="UniProtKB-UniRule"/>
</dbReference>
<dbReference type="InterPro" id="IPR005892">
    <property type="entry name" value="Gly-betaine_transp_ATP-bd"/>
</dbReference>
<dbReference type="InterPro" id="IPR046342">
    <property type="entry name" value="CBS_dom_sf"/>
</dbReference>
<evidence type="ECO:0000313" key="12">
    <source>
        <dbReference type="Proteomes" id="UP000184251"/>
    </source>
</evidence>
<keyword evidence="2 8" id="KW-0813">Transport</keyword>
<keyword evidence="12" id="KW-1185">Reference proteome</keyword>
<dbReference type="AlphaFoldDB" id="A0A1M4VL04"/>
<dbReference type="GO" id="GO:0005886">
    <property type="term" value="C:plasma membrane"/>
    <property type="evidence" value="ECO:0007669"/>
    <property type="project" value="UniProtKB-SubCell"/>
</dbReference>
<dbReference type="OrthoDB" id="9802264at2"/>
<dbReference type="SMART" id="SM00382">
    <property type="entry name" value="AAA"/>
    <property type="match status" value="1"/>
</dbReference>
<gene>
    <name evidence="11" type="ORF">SAMN02746064_01028</name>
</gene>
<dbReference type="InterPro" id="IPR003439">
    <property type="entry name" value="ABC_transporter-like_ATP-bd"/>
</dbReference>
<feature type="domain" description="ABC transporter" evidence="9">
    <location>
        <begin position="29"/>
        <end position="265"/>
    </location>
</feature>
<accession>A0A1M4VL04</accession>
<keyword evidence="8" id="KW-1003">Cell membrane</keyword>
<dbReference type="Proteomes" id="UP000184251">
    <property type="component" value="Unassembled WGS sequence"/>
</dbReference>
<feature type="domain" description="CBS" evidence="10">
    <location>
        <begin position="341"/>
        <end position="396"/>
    </location>
</feature>
<dbReference type="SMART" id="SM00116">
    <property type="entry name" value="CBS"/>
    <property type="match status" value="2"/>
</dbReference>
<evidence type="ECO:0000259" key="10">
    <source>
        <dbReference type="PROSITE" id="PS51371"/>
    </source>
</evidence>
<keyword evidence="5" id="KW-0029">Amino-acid transport</keyword>
<comment type="catalytic activity">
    <reaction evidence="8">
        <text>a quaternary ammonium(out) + ATP + H2O = a quaternary ammonium(in) + ADP + phosphate + H(+)</text>
        <dbReference type="Rhea" id="RHEA:11036"/>
        <dbReference type="ChEBI" id="CHEBI:15377"/>
        <dbReference type="ChEBI" id="CHEBI:15378"/>
        <dbReference type="ChEBI" id="CHEBI:30616"/>
        <dbReference type="ChEBI" id="CHEBI:35267"/>
        <dbReference type="ChEBI" id="CHEBI:43474"/>
        <dbReference type="ChEBI" id="CHEBI:456216"/>
    </reaction>
</comment>
<keyword evidence="8" id="KW-0997">Cell inner membrane</keyword>
<dbReference type="InterPro" id="IPR003593">
    <property type="entry name" value="AAA+_ATPase"/>
</dbReference>
<dbReference type="GO" id="GO:0015418">
    <property type="term" value="F:ABC-type quaternary ammonium compound transporting activity"/>
    <property type="evidence" value="ECO:0007669"/>
    <property type="project" value="UniProtKB-EC"/>
</dbReference>
<dbReference type="SUPFAM" id="SSF52540">
    <property type="entry name" value="P-loop containing nucleoside triphosphate hydrolases"/>
    <property type="match status" value="1"/>
</dbReference>
<comment type="subunit">
    <text evidence="8">The complex is probably composed of two ATP-binding proteins, two transmembrane proteins and a solute-binding protein.</text>
</comment>
<dbReference type="Pfam" id="PF00571">
    <property type="entry name" value="CBS"/>
    <property type="match status" value="2"/>
</dbReference>
<keyword evidence="8" id="KW-0472">Membrane</keyword>
<evidence type="ECO:0000256" key="3">
    <source>
        <dbReference type="ARBA" id="ARBA00022741"/>
    </source>
</evidence>
<sequence>MAKKISFQHVVKIFGNNPKTALEMLKQGKNKDEILEKTKHVVGINDASFEVNEGEIFVVMGLSGSGKSTLIRCINRLIDVTSGSILIDGEDITKMNKDELTMLRRKKMGMVFQKFALLPNRTIQENVQYGLEIQGVDIEAQVKKARESLDLVGLKGWYDSYPHELSGGMQQRVGLARALAVDPDILLMDEAFSALDPLIRKEMQDELLDLQNKMNKTIVFITHDLDEALKIGDRIALMKDGAIVQVGTPEDILNNPNNEYVARFVEDVDVSKVLTAEDIMIKPITIDYKKDGCRVGLRKMEKESVSNLFVVDRSRKLIGYVVADDLSELVKKGESSIESAIHKNIPTVSPDTKLTNIFHLIAESRVPVAVIDEENTLKGIIIRGSVISGLVRGGGEDAS</sequence>
<reference evidence="11 12" key="1">
    <citation type="submission" date="2016-11" db="EMBL/GenBank/DDBJ databases">
        <authorList>
            <person name="Jaros S."/>
            <person name="Januszkiewicz K."/>
            <person name="Wedrychowicz H."/>
        </authorList>
    </citation>
    <scope>NUCLEOTIDE SEQUENCE [LARGE SCALE GENOMIC DNA]</scope>
    <source>
        <strain evidence="11 12">DSM 14828</strain>
    </source>
</reference>
<dbReference type="Gene3D" id="3.10.580.10">
    <property type="entry name" value="CBS-domain"/>
    <property type="match status" value="1"/>
</dbReference>
<evidence type="ECO:0000256" key="8">
    <source>
        <dbReference type="RuleBase" id="RU369116"/>
    </source>
</evidence>
<dbReference type="GO" id="GO:0005524">
    <property type="term" value="F:ATP binding"/>
    <property type="evidence" value="ECO:0007669"/>
    <property type="project" value="UniProtKB-UniRule"/>
</dbReference>
<keyword evidence="6 7" id="KW-0129">CBS domain</keyword>
<dbReference type="SUPFAM" id="SSF54631">
    <property type="entry name" value="CBS-domain pair"/>
    <property type="match status" value="1"/>
</dbReference>
<dbReference type="PANTHER" id="PTHR43869:SF1">
    <property type="entry name" value="GLYCINE BETAINE_PROLINE BETAINE TRANSPORT SYSTEM ATP-BINDING PROTEIN PROV"/>
    <property type="match status" value="1"/>
</dbReference>
<dbReference type="FunFam" id="3.40.50.300:FF:000201">
    <property type="entry name" value="Glycine betaine/L-proline ABC transporter ATP-binding protein"/>
    <property type="match status" value="1"/>
</dbReference>
<dbReference type="PANTHER" id="PTHR43869">
    <property type="entry name" value="GLYCINE BETAINE/PROLINE BETAINE TRANSPORT SYSTEM ATP-BINDING PROTEIN PROV"/>
    <property type="match status" value="1"/>
</dbReference>
<dbReference type="NCBIfam" id="TIGR01186">
    <property type="entry name" value="proV"/>
    <property type="match status" value="1"/>
</dbReference>